<evidence type="ECO:0000313" key="2">
    <source>
        <dbReference type="Proteomes" id="UP001280121"/>
    </source>
</evidence>
<protein>
    <submittedName>
        <fullName evidence="1">Uncharacterized protein</fullName>
    </submittedName>
</protein>
<proteinExistence type="predicted"/>
<gene>
    <name evidence="1" type="ORF">Ddye_004866</name>
</gene>
<dbReference type="InterPro" id="IPR053098">
    <property type="entry name" value="Petuviruses_polyprotein"/>
</dbReference>
<dbReference type="PANTHER" id="PTHR48435:SF1">
    <property type="entry name" value="POLYPROTEIN"/>
    <property type="match status" value="1"/>
</dbReference>
<dbReference type="PANTHER" id="PTHR48435">
    <property type="entry name" value="POLYPROTEIN"/>
    <property type="match status" value="1"/>
</dbReference>
<dbReference type="EMBL" id="JANJYI010000002">
    <property type="protein sequence ID" value="KAK2658333.1"/>
    <property type="molecule type" value="Genomic_DNA"/>
</dbReference>
<keyword evidence="2" id="KW-1185">Reference proteome</keyword>
<reference evidence="1" key="1">
    <citation type="journal article" date="2023" name="Plant J.">
        <title>Genome sequences and population genomics provide insights into the demographic history, inbreeding, and mutation load of two 'living fossil' tree species of Dipteronia.</title>
        <authorList>
            <person name="Feng Y."/>
            <person name="Comes H.P."/>
            <person name="Chen J."/>
            <person name="Zhu S."/>
            <person name="Lu R."/>
            <person name="Zhang X."/>
            <person name="Li P."/>
            <person name="Qiu J."/>
            <person name="Olsen K.M."/>
            <person name="Qiu Y."/>
        </authorList>
    </citation>
    <scope>NUCLEOTIDE SEQUENCE</scope>
    <source>
        <strain evidence="1">KIB01</strain>
    </source>
</reference>
<dbReference type="InterPro" id="IPR028919">
    <property type="entry name" value="Viral_movement"/>
</dbReference>
<dbReference type="AlphaFoldDB" id="A0AAE0CPP8"/>
<sequence>MYNSSFLKILESRNKIPLNPQLLRLKDWFSRYNFTVKHVKGHNNILVDMLYRPPSIHLITPNGHIPLILMETLTAALSSSSLVNPSALTERAYPLELTEMLPPGQSPSLAQIQDFAKSHLTVYLSQMKNQGFRKIQSNKIQNLVEYTHILESAQIDKTSLHLMNPYTIFKRNKSLARKINFLIQHRSLLVKEYIQSTTLDNPATVAEQYVDLQIDQQMIDQWIREGFFHLHIGAARFILTLHRRKCLPVTARIALLNTNYKQYEYTFIDTCLSTLHTGSISLTYYPNFNIPLRDHNLHNCLKVQLQVLGVNMLPNTYKATLHHQIAYWLQGHALDLPIPSHTGDTIFITVEREYEIPTIIQIPKQLSREKLKEVIPLEWITNYEKAFQNTTPVISSDTKYVKQRDGSIKTVYESITESEAFSSVLSTHDPTSYLRR</sequence>
<name>A0AAE0CPP8_9ROSI</name>
<comment type="caution">
    <text evidence="1">The sequence shown here is derived from an EMBL/GenBank/DDBJ whole genome shotgun (WGS) entry which is preliminary data.</text>
</comment>
<evidence type="ECO:0000313" key="1">
    <source>
        <dbReference type="EMBL" id="KAK2658333.1"/>
    </source>
</evidence>
<accession>A0AAE0CPP8</accession>
<dbReference type="Proteomes" id="UP001280121">
    <property type="component" value="Unassembled WGS sequence"/>
</dbReference>
<dbReference type="Pfam" id="PF01107">
    <property type="entry name" value="MP"/>
    <property type="match status" value="1"/>
</dbReference>
<organism evidence="1 2">
    <name type="scientific">Dipteronia dyeriana</name>
    <dbReference type="NCBI Taxonomy" id="168575"/>
    <lineage>
        <taxon>Eukaryota</taxon>
        <taxon>Viridiplantae</taxon>
        <taxon>Streptophyta</taxon>
        <taxon>Embryophyta</taxon>
        <taxon>Tracheophyta</taxon>
        <taxon>Spermatophyta</taxon>
        <taxon>Magnoliopsida</taxon>
        <taxon>eudicotyledons</taxon>
        <taxon>Gunneridae</taxon>
        <taxon>Pentapetalae</taxon>
        <taxon>rosids</taxon>
        <taxon>malvids</taxon>
        <taxon>Sapindales</taxon>
        <taxon>Sapindaceae</taxon>
        <taxon>Hippocastanoideae</taxon>
        <taxon>Acereae</taxon>
        <taxon>Dipteronia</taxon>
    </lineage>
</organism>